<dbReference type="Proteomes" id="UP001293593">
    <property type="component" value="Unassembled WGS sequence"/>
</dbReference>
<evidence type="ECO:0000313" key="1">
    <source>
        <dbReference type="EMBL" id="KAK4272547.1"/>
    </source>
</evidence>
<name>A0AAE1JKT4_9FABA</name>
<accession>A0AAE1JKT4</accession>
<reference evidence="1" key="1">
    <citation type="submission" date="2023-10" db="EMBL/GenBank/DDBJ databases">
        <title>Chromosome-level genome of the transformable northern wattle, Acacia crassicarpa.</title>
        <authorList>
            <person name="Massaro I."/>
            <person name="Sinha N.R."/>
            <person name="Poethig S."/>
            <person name="Leichty A.R."/>
        </authorList>
    </citation>
    <scope>NUCLEOTIDE SEQUENCE</scope>
    <source>
        <strain evidence="1">Acra3RX</strain>
        <tissue evidence="1">Leaf</tissue>
    </source>
</reference>
<dbReference type="AlphaFoldDB" id="A0AAE1JKT4"/>
<proteinExistence type="predicted"/>
<dbReference type="EMBL" id="JAWXYG010000005">
    <property type="protein sequence ID" value="KAK4272547.1"/>
    <property type="molecule type" value="Genomic_DNA"/>
</dbReference>
<sequence length="78" mass="8704">MGLYPPSQLSLDLRSTFCPKMITDFLYEVSAIANSFEKLLTMEKAVASHGGIHTPQGIRERATMVKPISDFSFSTFFV</sequence>
<gene>
    <name evidence="1" type="ORF">QN277_021088</name>
</gene>
<protein>
    <submittedName>
        <fullName evidence="1">Uncharacterized protein</fullName>
    </submittedName>
</protein>
<organism evidence="1 2">
    <name type="scientific">Acacia crassicarpa</name>
    <name type="common">northern wattle</name>
    <dbReference type="NCBI Taxonomy" id="499986"/>
    <lineage>
        <taxon>Eukaryota</taxon>
        <taxon>Viridiplantae</taxon>
        <taxon>Streptophyta</taxon>
        <taxon>Embryophyta</taxon>
        <taxon>Tracheophyta</taxon>
        <taxon>Spermatophyta</taxon>
        <taxon>Magnoliopsida</taxon>
        <taxon>eudicotyledons</taxon>
        <taxon>Gunneridae</taxon>
        <taxon>Pentapetalae</taxon>
        <taxon>rosids</taxon>
        <taxon>fabids</taxon>
        <taxon>Fabales</taxon>
        <taxon>Fabaceae</taxon>
        <taxon>Caesalpinioideae</taxon>
        <taxon>mimosoid clade</taxon>
        <taxon>Acacieae</taxon>
        <taxon>Acacia</taxon>
    </lineage>
</organism>
<keyword evidence="2" id="KW-1185">Reference proteome</keyword>
<evidence type="ECO:0000313" key="2">
    <source>
        <dbReference type="Proteomes" id="UP001293593"/>
    </source>
</evidence>
<comment type="caution">
    <text evidence="1">The sequence shown here is derived from an EMBL/GenBank/DDBJ whole genome shotgun (WGS) entry which is preliminary data.</text>
</comment>